<evidence type="ECO:0000256" key="3">
    <source>
        <dbReference type="SAM" id="Phobius"/>
    </source>
</evidence>
<evidence type="ECO:0000313" key="6">
    <source>
        <dbReference type="Proteomes" id="UP000637578"/>
    </source>
</evidence>
<keyword evidence="6" id="KW-1185">Reference proteome</keyword>
<feature type="transmembrane region" description="Helical" evidence="3">
    <location>
        <begin position="426"/>
        <end position="444"/>
    </location>
</feature>
<dbReference type="InterPro" id="IPR010090">
    <property type="entry name" value="Phage_tape_meas"/>
</dbReference>
<proteinExistence type="predicted"/>
<feature type="compositionally biased region" description="Low complexity" evidence="2">
    <location>
        <begin position="889"/>
        <end position="898"/>
    </location>
</feature>
<organism evidence="5 6">
    <name type="scientific">Longimycelium tulufanense</name>
    <dbReference type="NCBI Taxonomy" id="907463"/>
    <lineage>
        <taxon>Bacteria</taxon>
        <taxon>Bacillati</taxon>
        <taxon>Actinomycetota</taxon>
        <taxon>Actinomycetes</taxon>
        <taxon>Pseudonocardiales</taxon>
        <taxon>Pseudonocardiaceae</taxon>
        <taxon>Longimycelium</taxon>
    </lineage>
</organism>
<gene>
    <name evidence="5" type="ORF">GCM10012275_39740</name>
</gene>
<keyword evidence="3" id="KW-1133">Transmembrane helix</keyword>
<dbReference type="RefSeq" id="WP_189059840.1">
    <property type="nucleotide sequence ID" value="NZ_BMMK01000019.1"/>
</dbReference>
<accession>A0A8J3FV60</accession>
<protein>
    <recommendedName>
        <fullName evidence="4">Phage tail tape measure protein domain-containing protein</fullName>
    </recommendedName>
</protein>
<dbReference type="NCBIfam" id="TIGR01760">
    <property type="entry name" value="tape_meas_TP901"/>
    <property type="match status" value="1"/>
</dbReference>
<keyword evidence="3" id="KW-0812">Transmembrane</keyword>
<evidence type="ECO:0000313" key="5">
    <source>
        <dbReference type="EMBL" id="GGM65228.1"/>
    </source>
</evidence>
<feature type="region of interest" description="Disordered" evidence="2">
    <location>
        <begin position="871"/>
        <end position="898"/>
    </location>
</feature>
<reference evidence="5" key="1">
    <citation type="journal article" date="2014" name="Int. J. Syst. Evol. Microbiol.">
        <title>Complete genome sequence of Corynebacterium casei LMG S-19264T (=DSM 44701T), isolated from a smear-ripened cheese.</title>
        <authorList>
            <consortium name="US DOE Joint Genome Institute (JGI-PGF)"/>
            <person name="Walter F."/>
            <person name="Albersmeier A."/>
            <person name="Kalinowski J."/>
            <person name="Ruckert C."/>
        </authorList>
    </citation>
    <scope>NUCLEOTIDE SEQUENCE</scope>
    <source>
        <strain evidence="5">CGMCC 4.5737</strain>
    </source>
</reference>
<dbReference type="Proteomes" id="UP000637578">
    <property type="component" value="Unassembled WGS sequence"/>
</dbReference>
<reference evidence="5" key="2">
    <citation type="submission" date="2020-09" db="EMBL/GenBank/DDBJ databases">
        <authorList>
            <person name="Sun Q."/>
            <person name="Zhou Y."/>
        </authorList>
    </citation>
    <scope>NUCLEOTIDE SEQUENCE</scope>
    <source>
        <strain evidence="5">CGMCC 4.5737</strain>
    </source>
</reference>
<comment type="caution">
    <text evidence="5">The sequence shown here is derived from an EMBL/GenBank/DDBJ whole genome shotgun (WGS) entry which is preliminary data.</text>
</comment>
<feature type="domain" description="Phage tail tape measure protein" evidence="4">
    <location>
        <begin position="89"/>
        <end position="273"/>
    </location>
</feature>
<name>A0A8J3FV60_9PSEU</name>
<dbReference type="EMBL" id="BMMK01000019">
    <property type="protein sequence ID" value="GGM65228.1"/>
    <property type="molecule type" value="Genomic_DNA"/>
</dbReference>
<keyword evidence="1" id="KW-1188">Viral release from host cell</keyword>
<keyword evidence="3" id="KW-0472">Membrane</keyword>
<dbReference type="PANTHER" id="PTHR37813:SF1">
    <property type="entry name" value="FELS-2 PROPHAGE PROTEIN"/>
    <property type="match status" value="1"/>
</dbReference>
<dbReference type="Pfam" id="PF10145">
    <property type="entry name" value="PhageMin_Tail"/>
    <property type="match status" value="1"/>
</dbReference>
<evidence type="ECO:0000256" key="2">
    <source>
        <dbReference type="SAM" id="MobiDB-lite"/>
    </source>
</evidence>
<dbReference type="PANTHER" id="PTHR37813">
    <property type="entry name" value="FELS-2 PROPHAGE PROTEIN"/>
    <property type="match status" value="1"/>
</dbReference>
<sequence length="932" mass="96493">MALTIGELVGYLRLDTSNFDRKLTAAGRSLSGAGRAMADVGATATTKVSLPLATLGGTALKMGGDFEASMNRVRAVSGATGEDFDQLRSLAKKLGSTTQYSASEAADAMGFLAMAGFKTNDIMTALPGTLDLAAAGNLDLAQAADIASNILSGYGLKTEEIGRLNDVLAKTFTSANVDMRMLGESFKYVGPVAASAGVKFEETAAAIGLLGNAGIQGSEAGTALRGSIARLLSPTKEVSEKLAELGVSVVDSGGKLLPLVDIIRQLEKSGASTADMMTIFGLEAGPAMQALVSQGADALGNLTSELERSGGTASKIASIQMEGLNGSIKGLQSAFEGLMIAVGESGLLGWATRFVSTLTGIVQALSHTDSATLRTITVIGGLAAALGPAAWVVGKLTAATGDTITNLKKLGRALRAVGMAVATNPLGLIVTALALLVVGAVAAYKKFEWFRNGVDTVFRAVRSAIEWVVDAWRLFVDSFTGEGADVDIPFMNAVINAGALARKAFDSVLDTVRLFIGAFTGEGAPVDLPWMNAVIDAAATARAAVDAVLGWLRERWTAFVDWFSPLWEKVTGFVGRAWNDITSTVGAGLDFLRGLWESWGPTILVLVRGYWDSLVAVFSGAWDVLVGVVSGGWEIVTALFTGAWEALSGIVSGGLQIIMGLWDTFAGLFTGDWSRMWDGITSIFGGIWDAITGILSGAWTILTGIISGGWTVIKGLFTGAWTTLSGIVRSGWNVITGLFGDAWNSLIGGVSGGIDSIVGYFTRLPRLIVEAVGDLGSLLIDAGKNIIHGLIRGITSMIGRVGDAMGSIASTIRSFLPSSPAKAGPLRAHPPDQAGATIAQMVADGMRRRHQAIQRAAATIARAATVTVPDPLLSTPNARHGAPPNTARSGPSGAAGAGAPVQVQVTNYYPQAEPTSTTVNRSLQYAGALGVV</sequence>
<evidence type="ECO:0000256" key="1">
    <source>
        <dbReference type="ARBA" id="ARBA00022612"/>
    </source>
</evidence>
<dbReference type="AlphaFoldDB" id="A0A8J3FV60"/>
<evidence type="ECO:0000259" key="4">
    <source>
        <dbReference type="Pfam" id="PF10145"/>
    </source>
</evidence>